<dbReference type="InterPro" id="IPR050889">
    <property type="entry name" value="Dendritic_Spine_Reg/Scaffold"/>
</dbReference>
<dbReference type="EMBL" id="CDPU01000069">
    <property type="protein sequence ID" value="CEO56562.1"/>
    <property type="molecule type" value="Genomic_DNA"/>
</dbReference>
<dbReference type="InterPro" id="IPR036770">
    <property type="entry name" value="Ankyrin_rpt-contain_sf"/>
</dbReference>
<sequence>MHLLELPVELLQGIVEHLVDERDISSLSRTSWSLFSTVISHLYASNHFHHHGSAVTWAIEAGRPETIRRALSVGVDLVQLRHVTLAAELGQADLLNTLLEGKLKHGGFESMETDEDDRCPLYVAAKAAQYDTVKILLNTGRIGTEAWSRYDRTPLHIAASYGNPRLVRLLLDYGANLMAMDKFGRTPLGYACAPDHYFSRARQTASREDYVETVRVIVEYGADVRFREMNNFTPFHSAVRYGYCDVVELLAANGADVNTRDRRGHTPLQTASLECGTLEMTKLLVRTGARVSATNFHGRNSLYMSLKTREPAQVAEFLFAQGVEMTRDLEGNTPLHYAKVSSDLVEVFLAHGADINDLNLRRETLLHLASSDPSRASLVGMLIERGADINLKDIQGQTPLFLAVRCSSLKAMEVLLEHGADPNCLPNSGLSMIQMAISRRSADQTDLLLRFGADLGKFNEQGRSAMHYCALFGHLKLMEIMIQHGASINEPDEHGRTPLMEAVVGHSIKAVDFLLNHGANVYAVDEDGQTALHLLTAVHGAKWTDIIQLLVRHGADMEALDKEGRSPLSILRSEADDVVVELFYHRNPNHDASFDL</sequence>
<dbReference type="Gene3D" id="1.25.40.20">
    <property type="entry name" value="Ankyrin repeat-containing domain"/>
    <property type="match status" value="3"/>
</dbReference>
<dbReference type="PRINTS" id="PR01415">
    <property type="entry name" value="ANKYRIN"/>
</dbReference>
<proteinExistence type="predicted"/>
<accession>A0A0B7KMC2</accession>
<feature type="repeat" description="ANK" evidence="3">
    <location>
        <begin position="230"/>
        <end position="262"/>
    </location>
</feature>
<feature type="repeat" description="ANK" evidence="3">
    <location>
        <begin position="494"/>
        <end position="526"/>
    </location>
</feature>
<evidence type="ECO:0000256" key="2">
    <source>
        <dbReference type="ARBA" id="ARBA00023043"/>
    </source>
</evidence>
<gene>
    <name evidence="4" type="ORF">BN869_000012620_1</name>
</gene>
<keyword evidence="2 3" id="KW-0040">ANK repeat</keyword>
<dbReference type="PANTHER" id="PTHR24166:SF48">
    <property type="entry name" value="PROTEIN VAPYRIN"/>
    <property type="match status" value="1"/>
</dbReference>
<organism evidence="4">
    <name type="scientific">Bionectria ochroleuca</name>
    <name type="common">Gliocladium roseum</name>
    <dbReference type="NCBI Taxonomy" id="29856"/>
    <lineage>
        <taxon>Eukaryota</taxon>
        <taxon>Fungi</taxon>
        <taxon>Dikarya</taxon>
        <taxon>Ascomycota</taxon>
        <taxon>Pezizomycotina</taxon>
        <taxon>Sordariomycetes</taxon>
        <taxon>Hypocreomycetidae</taxon>
        <taxon>Hypocreales</taxon>
        <taxon>Bionectriaceae</taxon>
        <taxon>Clonostachys</taxon>
    </lineage>
</organism>
<dbReference type="PROSITE" id="PS50297">
    <property type="entry name" value="ANK_REP_REGION"/>
    <property type="match status" value="7"/>
</dbReference>
<dbReference type="Pfam" id="PF00023">
    <property type="entry name" value="Ank"/>
    <property type="match status" value="1"/>
</dbReference>
<dbReference type="PROSITE" id="PS50088">
    <property type="entry name" value="ANK_REPEAT"/>
    <property type="match status" value="9"/>
</dbReference>
<dbReference type="InterPro" id="IPR002110">
    <property type="entry name" value="Ankyrin_rpt"/>
</dbReference>
<feature type="repeat" description="ANK" evidence="3">
    <location>
        <begin position="263"/>
        <end position="296"/>
    </location>
</feature>
<feature type="repeat" description="ANK" evidence="3">
    <location>
        <begin position="395"/>
        <end position="427"/>
    </location>
</feature>
<feature type="repeat" description="ANK" evidence="3">
    <location>
        <begin position="150"/>
        <end position="182"/>
    </location>
</feature>
<evidence type="ECO:0000313" key="4">
    <source>
        <dbReference type="EMBL" id="CEO56562.1"/>
    </source>
</evidence>
<protein>
    <submittedName>
        <fullName evidence="4">Uncharacterized protein</fullName>
    </submittedName>
</protein>
<feature type="repeat" description="ANK" evidence="3">
    <location>
        <begin position="330"/>
        <end position="360"/>
    </location>
</feature>
<dbReference type="SUPFAM" id="SSF48403">
    <property type="entry name" value="Ankyrin repeat"/>
    <property type="match status" value="2"/>
</dbReference>
<dbReference type="AlphaFoldDB" id="A0A0B7KMC2"/>
<feature type="repeat" description="ANK" evidence="3">
    <location>
        <begin position="461"/>
        <end position="493"/>
    </location>
</feature>
<dbReference type="Pfam" id="PF12796">
    <property type="entry name" value="Ank_2"/>
    <property type="match status" value="2"/>
</dbReference>
<dbReference type="SMART" id="SM00248">
    <property type="entry name" value="ANK"/>
    <property type="match status" value="15"/>
</dbReference>
<dbReference type="PANTHER" id="PTHR24166">
    <property type="entry name" value="ROLLING PEBBLES, ISOFORM B"/>
    <property type="match status" value="1"/>
</dbReference>
<feature type="repeat" description="ANK" evidence="3">
    <location>
        <begin position="527"/>
        <end position="562"/>
    </location>
</feature>
<reference evidence="4" key="1">
    <citation type="submission" date="2015-01" db="EMBL/GenBank/DDBJ databases">
        <authorList>
            <person name="Durling Mikael"/>
        </authorList>
    </citation>
    <scope>NUCLEOTIDE SEQUENCE</scope>
</reference>
<keyword evidence="1" id="KW-0677">Repeat</keyword>
<dbReference type="Pfam" id="PF13857">
    <property type="entry name" value="Ank_5"/>
    <property type="match status" value="2"/>
</dbReference>
<evidence type="ECO:0000256" key="3">
    <source>
        <dbReference type="PROSITE-ProRule" id="PRU00023"/>
    </source>
</evidence>
<name>A0A0B7KMC2_BIOOC</name>
<feature type="repeat" description="ANK" evidence="3">
    <location>
        <begin position="361"/>
        <end position="394"/>
    </location>
</feature>
<evidence type="ECO:0000256" key="1">
    <source>
        <dbReference type="ARBA" id="ARBA00022737"/>
    </source>
</evidence>